<keyword evidence="2" id="KW-1185">Reference proteome</keyword>
<accession>A0AAE3IPW8</accession>
<evidence type="ECO:0000313" key="1">
    <source>
        <dbReference type="EMBL" id="MCU7694261.1"/>
    </source>
</evidence>
<dbReference type="Pfam" id="PF14054">
    <property type="entry name" value="DUF4249"/>
    <property type="match status" value="1"/>
</dbReference>
<name>A0AAE3IPW8_9BACT</name>
<protein>
    <submittedName>
        <fullName evidence="1">DUF4249 domain-containing protein</fullName>
    </submittedName>
</protein>
<reference evidence="1" key="1">
    <citation type="submission" date="2022-10" db="EMBL/GenBank/DDBJ databases">
        <authorList>
            <person name="Kim H.S."/>
            <person name="Kim J.-S."/>
            <person name="Suh M.K."/>
            <person name="Eom M.K."/>
            <person name="Lee J.-S."/>
        </authorList>
    </citation>
    <scope>NUCLEOTIDE SEQUENCE</scope>
    <source>
        <strain evidence="1">LIP-5</strain>
    </source>
</reference>
<dbReference type="PROSITE" id="PS51257">
    <property type="entry name" value="PROKAR_LIPOPROTEIN"/>
    <property type="match status" value="1"/>
</dbReference>
<dbReference type="AlphaFoldDB" id="A0AAE3IPW8"/>
<comment type="caution">
    <text evidence="1">The sequence shown here is derived from an EMBL/GenBank/DDBJ whole genome shotgun (WGS) entry which is preliminary data.</text>
</comment>
<dbReference type="EMBL" id="JAOTPL010000008">
    <property type="protein sequence ID" value="MCU7694261.1"/>
    <property type="molecule type" value="Genomic_DNA"/>
</dbReference>
<dbReference type="RefSeq" id="WP_263037747.1">
    <property type="nucleotide sequence ID" value="NZ_JAOTPL010000008.1"/>
</dbReference>
<organism evidence="1 2">
    <name type="scientific">Haoranjiania flava</name>
    <dbReference type="NCBI Taxonomy" id="1856322"/>
    <lineage>
        <taxon>Bacteria</taxon>
        <taxon>Pseudomonadati</taxon>
        <taxon>Bacteroidota</taxon>
        <taxon>Chitinophagia</taxon>
        <taxon>Chitinophagales</taxon>
        <taxon>Chitinophagaceae</taxon>
        <taxon>Haoranjiania</taxon>
    </lineage>
</organism>
<proteinExistence type="predicted"/>
<gene>
    <name evidence="1" type="ORF">OD355_07015</name>
</gene>
<dbReference type="Proteomes" id="UP001209317">
    <property type="component" value="Unassembled WGS sequence"/>
</dbReference>
<evidence type="ECO:0000313" key="2">
    <source>
        <dbReference type="Proteomes" id="UP001209317"/>
    </source>
</evidence>
<sequence length="267" mass="29942">MLQKLTIYILALLLFSCEKIIDLNLKNAPQRIVIEGTITDKEKQCYVFISSTQTIDEINRFEGVQGGAVSITDSRNNTYRLTEVEKGVYYNESLKATAGETYYLKVKVGNEIYTASSTMPPTKVNLDSITVTYNTIYSNYTTTAHYTDPANEENQYLFSIYKNRKKYNSFYVVNDEYSNGKTVKQNLPVFSKEKEDLIYKGDTVKVRMSCIDKNIYKYWYSLEAGARGGTGGPGSFGSPGNPVSNIHGGALGYFSAQTNQTQTSVVK</sequence>
<dbReference type="InterPro" id="IPR025345">
    <property type="entry name" value="DUF4249"/>
</dbReference>